<name>A0A645GUS1_9ZZZZ</name>
<evidence type="ECO:0000313" key="1">
    <source>
        <dbReference type="EMBL" id="MPN30497.1"/>
    </source>
</evidence>
<dbReference type="AlphaFoldDB" id="A0A645GUS1"/>
<gene>
    <name evidence="1" type="ORF">SDC9_177968</name>
</gene>
<accession>A0A645GUS1</accession>
<sequence length="69" mass="8119">MCLGCISHDTHNLVDQRIRFLPPVGGVQRHYFGDTVHFLIQLLLRQFLFGHVVYQISHQLELRAEIRHV</sequence>
<comment type="caution">
    <text evidence="1">The sequence shown here is derived from an EMBL/GenBank/DDBJ whole genome shotgun (WGS) entry which is preliminary data.</text>
</comment>
<protein>
    <submittedName>
        <fullName evidence="1">Uncharacterized protein</fullName>
    </submittedName>
</protein>
<proteinExistence type="predicted"/>
<dbReference type="EMBL" id="VSSQ01081631">
    <property type="protein sequence ID" value="MPN30497.1"/>
    <property type="molecule type" value="Genomic_DNA"/>
</dbReference>
<organism evidence="1">
    <name type="scientific">bioreactor metagenome</name>
    <dbReference type="NCBI Taxonomy" id="1076179"/>
    <lineage>
        <taxon>unclassified sequences</taxon>
        <taxon>metagenomes</taxon>
        <taxon>ecological metagenomes</taxon>
    </lineage>
</organism>
<reference evidence="1" key="1">
    <citation type="submission" date="2019-08" db="EMBL/GenBank/DDBJ databases">
        <authorList>
            <person name="Kucharzyk K."/>
            <person name="Murdoch R.W."/>
            <person name="Higgins S."/>
            <person name="Loffler F."/>
        </authorList>
    </citation>
    <scope>NUCLEOTIDE SEQUENCE</scope>
</reference>